<dbReference type="GeneID" id="136079263"/>
<name>A0ABM4BPL9_HYDVU</name>
<protein>
    <submittedName>
        <fullName evidence="3">Uncharacterized protein LOC136079263</fullName>
    </submittedName>
</protein>
<keyword evidence="2" id="KW-1185">Reference proteome</keyword>
<proteinExistence type="predicted"/>
<dbReference type="InterPro" id="IPR000477">
    <property type="entry name" value="RT_dom"/>
</dbReference>
<dbReference type="PANTHER" id="PTHR33332">
    <property type="entry name" value="REVERSE TRANSCRIPTASE DOMAIN-CONTAINING PROTEIN"/>
    <property type="match status" value="1"/>
</dbReference>
<dbReference type="Pfam" id="PF00078">
    <property type="entry name" value="RVT_1"/>
    <property type="match status" value="1"/>
</dbReference>
<gene>
    <name evidence="3" type="primary">LOC136079263</name>
</gene>
<reference evidence="3" key="1">
    <citation type="submission" date="2025-08" db="UniProtKB">
        <authorList>
            <consortium name="RefSeq"/>
        </authorList>
    </citation>
    <scope>IDENTIFICATION</scope>
</reference>
<feature type="domain" description="Reverse transcriptase" evidence="1">
    <location>
        <begin position="1"/>
        <end position="288"/>
    </location>
</feature>
<organism evidence="2 3">
    <name type="scientific">Hydra vulgaris</name>
    <name type="common">Hydra</name>
    <name type="synonym">Hydra attenuata</name>
    <dbReference type="NCBI Taxonomy" id="6087"/>
    <lineage>
        <taxon>Eukaryota</taxon>
        <taxon>Metazoa</taxon>
        <taxon>Cnidaria</taxon>
        <taxon>Hydrozoa</taxon>
        <taxon>Hydroidolina</taxon>
        <taxon>Anthoathecata</taxon>
        <taxon>Aplanulata</taxon>
        <taxon>Hydridae</taxon>
        <taxon>Hydra</taxon>
    </lineage>
</organism>
<evidence type="ECO:0000313" key="3">
    <source>
        <dbReference type="RefSeq" id="XP_065651061.1"/>
    </source>
</evidence>
<dbReference type="Proteomes" id="UP001652625">
    <property type="component" value="Chromosome 04"/>
</dbReference>
<dbReference type="RefSeq" id="XP_065651061.1">
    <property type="nucleotide sequence ID" value="XM_065794989.1"/>
</dbReference>
<accession>A0ABM4BPL9</accession>
<evidence type="ECO:0000259" key="1">
    <source>
        <dbReference type="PROSITE" id="PS50878"/>
    </source>
</evidence>
<sequence>MDESELSLNELQASFNVVKINKSAGFDDINVNVLKAVFGVIKLPLLFIFNLSITTGIFPCQLTVTRVVPVYKNGNDSIPSNYRPISILSCHHAVTDLASQILDGFAKKSYTLGLFIDLSKAFNTVDHKILLYKLETYGVINSNFKLLQNYLKNGKRGVSYDSTCTKLQTISFGVPQGTFLGRLLFLIYVNDIYLSSNMLNSVRFANDTNLFYTYSNIKTIFFTVNRELENLNDLFKSNKLSLNISKTKYILFHHQSKSDNLPLQLPQLIINNNIANRVSSLKILGIIFDEHLNWKNHITLVENKISKTIGVMHKTKHLLSKKCLLDLYYSFIHSYISYCNIAWASTCPSALKNIYIKQKQASRIICSVHKYTHSKPLLREIKALNVYELYVF</sequence>
<dbReference type="PROSITE" id="PS50878">
    <property type="entry name" value="RT_POL"/>
    <property type="match status" value="1"/>
</dbReference>
<evidence type="ECO:0000313" key="2">
    <source>
        <dbReference type="Proteomes" id="UP001652625"/>
    </source>
</evidence>